<evidence type="ECO:0000313" key="6">
    <source>
        <dbReference type="EMBL" id="MBW4769989.1"/>
    </source>
</evidence>
<dbReference type="PANTHER" id="PTHR30069:SF29">
    <property type="entry name" value="HEMOGLOBIN AND HEMOGLOBIN-HAPTOGLOBIN-BINDING PROTEIN 1-RELATED"/>
    <property type="match status" value="1"/>
</dbReference>
<accession>A0ABS6YEJ6</accession>
<keyword evidence="2" id="KW-0812">Transmembrane</keyword>
<evidence type="ECO:0000313" key="7">
    <source>
        <dbReference type="Proteomes" id="UP000788426"/>
    </source>
</evidence>
<evidence type="ECO:0000256" key="1">
    <source>
        <dbReference type="ARBA" id="ARBA00022729"/>
    </source>
</evidence>
<keyword evidence="3" id="KW-0798">TonB box</keyword>
<comment type="similarity">
    <text evidence="2 3">Belongs to the TonB-dependent receptor family.</text>
</comment>
<comment type="caution">
    <text evidence="6">The sequence shown here is derived from an EMBL/GenBank/DDBJ whole genome shotgun (WGS) entry which is preliminary data.</text>
</comment>
<dbReference type="RefSeq" id="WP_219482153.1">
    <property type="nucleotide sequence ID" value="NZ_JAHXCT010000007.1"/>
</dbReference>
<keyword evidence="1" id="KW-0732">Signal</keyword>
<reference evidence="6 7" key="1">
    <citation type="submission" date="2021-07" db="EMBL/GenBank/DDBJ databases">
        <title>Genomic diversity and antimicrobial resistance of Prevotella spp. isolated from chronic lung disease airways.</title>
        <authorList>
            <person name="Webb K.A."/>
            <person name="Olagoke O.S."/>
            <person name="Baird T."/>
            <person name="Neill J."/>
            <person name="Pham A."/>
            <person name="Wells T.J."/>
            <person name="Ramsay K.A."/>
            <person name="Bell S.C."/>
            <person name="Sarovich D.S."/>
            <person name="Price E.P."/>
        </authorList>
    </citation>
    <scope>NUCLEOTIDE SEQUENCE [LARGE SCALE GENOMIC DNA]</scope>
    <source>
        <strain evidence="6 7">SCHI0011.S.12</strain>
    </source>
</reference>
<protein>
    <submittedName>
        <fullName evidence="6">TonB-dependent receptor</fullName>
    </submittedName>
</protein>
<evidence type="ECO:0000256" key="3">
    <source>
        <dbReference type="RuleBase" id="RU003357"/>
    </source>
</evidence>
<keyword evidence="2" id="KW-0813">Transport</keyword>
<dbReference type="Pfam" id="PF00593">
    <property type="entry name" value="TonB_dep_Rec_b-barrel"/>
    <property type="match status" value="1"/>
</dbReference>
<dbReference type="InterPro" id="IPR012910">
    <property type="entry name" value="Plug_dom"/>
</dbReference>
<dbReference type="InterPro" id="IPR039426">
    <property type="entry name" value="TonB-dep_rcpt-like"/>
</dbReference>
<evidence type="ECO:0000259" key="5">
    <source>
        <dbReference type="Pfam" id="PF07715"/>
    </source>
</evidence>
<dbReference type="PROSITE" id="PS52016">
    <property type="entry name" value="TONB_DEPENDENT_REC_3"/>
    <property type="match status" value="1"/>
</dbReference>
<dbReference type="Pfam" id="PF07715">
    <property type="entry name" value="Plug"/>
    <property type="match status" value="1"/>
</dbReference>
<dbReference type="EMBL" id="JAHXCT010000007">
    <property type="protein sequence ID" value="MBW4769989.1"/>
    <property type="molecule type" value="Genomic_DNA"/>
</dbReference>
<gene>
    <name evidence="6" type="ORF">KZO38_09515</name>
</gene>
<keyword evidence="2" id="KW-0998">Cell outer membrane</keyword>
<dbReference type="PANTHER" id="PTHR30069">
    <property type="entry name" value="TONB-DEPENDENT OUTER MEMBRANE RECEPTOR"/>
    <property type="match status" value="1"/>
</dbReference>
<dbReference type="Proteomes" id="UP000788426">
    <property type="component" value="Unassembled WGS sequence"/>
</dbReference>
<evidence type="ECO:0000256" key="2">
    <source>
        <dbReference type="PROSITE-ProRule" id="PRU01360"/>
    </source>
</evidence>
<proteinExistence type="inferred from homology"/>
<name>A0ABS6YEJ6_9BACT</name>
<evidence type="ECO:0000259" key="4">
    <source>
        <dbReference type="Pfam" id="PF00593"/>
    </source>
</evidence>
<organism evidence="6 7">
    <name type="scientific">Hoylesella nanceiensis</name>
    <dbReference type="NCBI Taxonomy" id="425941"/>
    <lineage>
        <taxon>Bacteria</taxon>
        <taxon>Pseudomonadati</taxon>
        <taxon>Bacteroidota</taxon>
        <taxon>Bacteroidia</taxon>
        <taxon>Bacteroidales</taxon>
        <taxon>Prevotellaceae</taxon>
        <taxon>Hoylesella</taxon>
    </lineage>
</organism>
<keyword evidence="6" id="KW-0675">Receptor</keyword>
<dbReference type="InterPro" id="IPR000531">
    <property type="entry name" value="Beta-barrel_TonB"/>
</dbReference>
<keyword evidence="2" id="KW-1134">Transmembrane beta strand</keyword>
<keyword evidence="7" id="KW-1185">Reference proteome</keyword>
<feature type="domain" description="TonB-dependent receptor-like beta-barrel" evidence="4">
    <location>
        <begin position="214"/>
        <end position="661"/>
    </location>
</feature>
<feature type="domain" description="TonB-dependent receptor plug" evidence="5">
    <location>
        <begin position="87"/>
        <end position="190"/>
    </location>
</feature>
<keyword evidence="2 3" id="KW-0472">Membrane</keyword>
<comment type="subcellular location">
    <subcellularLocation>
        <location evidence="2">Cell outer membrane</location>
        <topology evidence="2">Multi-pass membrane protein</topology>
    </subcellularLocation>
</comment>
<sequence length="689" mass="77283">MYKTIFNKRNSILFKRFSNKGYSLFSVLRKEVLIGTLSVATLTNAKAQSISVNEAKADTTVLGKEKEVDLSEVLITASRAPLTVAQQSRMVKVLGSEEIRAIAAQSVNDLLKHVIAIDVRQRGAIGAQTDISLRGGTFEQVAILVNGINIGDPQTGHNAFDIPVDMSQIERIEVLEGPAGRVYGTSSLLGAINIITKLTKDNNVRAFAKAGSYDFFSGGAALNLSQSHFTNALSASYTRSDGYSVSSKGHHNMDFEGGKAFYQGRYNTDLLQLNWHAGLSSKGWGSNLFYGASDDQYEHTFKTFTALQADTKKGFMKLHGAIYWNRNEDRYEWHRGNENPVPFNYARSNVYGTNINTYFDWTAGKTAIGLDLRQEDLVSTTLGELMAKAKHISGTNRDYTKEFNRTNVSIFFEHNLILDKFSASLGIISSYNSWIKGGMRVYPGIDIAYQLLPTLKVYASYNSSLRLPTATELFYKYKGFEPNKYLKPEELSAFELGVKHQTPVLTASAKVYFNHLRNQIDWIGSTDATGNFVWKSVNFGKINSVGTELALDLRLQQLWPTQKIMKNFSLAYAHIHQNSHKDAGLQSRYVLEYLRNKLSASLALSPLKDLNTTIMYRYLDRTGSVVISPTQTEKYRPYGVFDCRVSLDKPRYSCFVEANNLFNKKYYDYGRIPQPGFWIMAGASFNINL</sequence>